<comment type="similarity">
    <text evidence="1">Belongs to the complex I 24 kDa subunit family.</text>
</comment>
<keyword evidence="4" id="KW-0408">Iron</keyword>
<dbReference type="GO" id="GO:0016491">
    <property type="term" value="F:oxidoreductase activity"/>
    <property type="evidence" value="ECO:0007669"/>
    <property type="project" value="UniProtKB-KW"/>
</dbReference>
<dbReference type="Gene3D" id="1.10.10.1590">
    <property type="entry name" value="NADH-quinone oxidoreductase subunit E"/>
    <property type="match status" value="1"/>
</dbReference>
<proteinExistence type="inferred from homology"/>
<dbReference type="PANTHER" id="PTHR43342">
    <property type="entry name" value="NADH-QUINONE OXIDOREDUCTASE, E SUBUNIT"/>
    <property type="match status" value="1"/>
</dbReference>
<evidence type="ECO:0000313" key="7">
    <source>
        <dbReference type="EMBL" id="MBZ2165175.1"/>
    </source>
</evidence>
<protein>
    <submittedName>
        <fullName evidence="7">NADH-quinone oxidoreductase subunit NuoE</fullName>
        <ecNumber evidence="7">1.6.5.11</ecNumber>
    </submittedName>
</protein>
<comment type="cofactor">
    <cofactor evidence="6">
        <name>[2Fe-2S] cluster</name>
        <dbReference type="ChEBI" id="CHEBI:190135"/>
    </cofactor>
</comment>
<dbReference type="GO" id="GO:0046872">
    <property type="term" value="F:metal ion binding"/>
    <property type="evidence" value="ECO:0007669"/>
    <property type="project" value="UniProtKB-KW"/>
</dbReference>
<dbReference type="PIRSF" id="PIRSF000216">
    <property type="entry name" value="NADH_DH_24kDa"/>
    <property type="match status" value="1"/>
</dbReference>
<dbReference type="EC" id="1.6.5.11" evidence="7"/>
<dbReference type="AlphaFoldDB" id="A0A8T5V0H0"/>
<dbReference type="Pfam" id="PF01257">
    <property type="entry name" value="2Fe-2S_thioredx"/>
    <property type="match status" value="1"/>
</dbReference>
<dbReference type="InterPro" id="IPR042128">
    <property type="entry name" value="NuoE_dom"/>
</dbReference>
<keyword evidence="2" id="KW-0001">2Fe-2S</keyword>
<dbReference type="SUPFAM" id="SSF52833">
    <property type="entry name" value="Thioredoxin-like"/>
    <property type="match status" value="1"/>
</dbReference>
<sequence length="158" mass="17488">MSKILNKILSKYSGDKSDLIPILQDIQSNLGYLSEEAIIAVSKFAGIPESEIYGVATFYTQFRFTPVGKKHVMVCKGTACHVKGAPQIIEGIERHLDIKEGEVTFDMEYSLESVGCLGCCALAPCAMVNEDVESNLTLKDVKKIFSRMKRESKNNDCN</sequence>
<evidence type="ECO:0000256" key="1">
    <source>
        <dbReference type="ARBA" id="ARBA00010643"/>
    </source>
</evidence>
<keyword evidence="3" id="KW-0479">Metal-binding</keyword>
<dbReference type="Proteomes" id="UP000825933">
    <property type="component" value="Unassembled WGS sequence"/>
</dbReference>
<reference evidence="8" key="1">
    <citation type="journal article" date="2022" name="Microbiol. Resour. Announc.">
        <title>Draft Genome Sequence of a Methanogenic Archaeon from West Spitsbergen Permafrost.</title>
        <authorList>
            <person name="Trubitsyn V."/>
            <person name="Rivkina E."/>
            <person name="Shcherbakova V."/>
        </authorList>
    </citation>
    <scope>NUCLEOTIDE SEQUENCE [LARGE SCALE GENOMIC DNA]</scope>
    <source>
        <strain evidence="8">VT</strain>
    </source>
</reference>
<dbReference type="CDD" id="cd03064">
    <property type="entry name" value="TRX_Fd_NuoE"/>
    <property type="match status" value="1"/>
</dbReference>
<comment type="caution">
    <text evidence="7">The sequence shown here is derived from an EMBL/GenBank/DDBJ whole genome shotgun (WGS) entry which is preliminary data.</text>
</comment>
<name>A0A8T5V0H0_9EURY</name>
<organism evidence="7 8">
    <name type="scientific">Methanobacterium spitsbergense</name>
    <dbReference type="NCBI Taxonomy" id="2874285"/>
    <lineage>
        <taxon>Archaea</taxon>
        <taxon>Methanobacteriati</taxon>
        <taxon>Methanobacteriota</taxon>
        <taxon>Methanomada group</taxon>
        <taxon>Methanobacteria</taxon>
        <taxon>Methanobacteriales</taxon>
        <taxon>Methanobacteriaceae</taxon>
        <taxon>Methanobacterium</taxon>
    </lineage>
</organism>
<dbReference type="InterPro" id="IPR036249">
    <property type="entry name" value="Thioredoxin-like_sf"/>
</dbReference>
<evidence type="ECO:0000256" key="3">
    <source>
        <dbReference type="ARBA" id="ARBA00022723"/>
    </source>
</evidence>
<evidence type="ECO:0000256" key="2">
    <source>
        <dbReference type="ARBA" id="ARBA00022714"/>
    </source>
</evidence>
<accession>A0A8T5V0H0</accession>
<keyword evidence="7" id="KW-0560">Oxidoreductase</keyword>
<dbReference type="FunFam" id="1.10.10.1590:FF:000001">
    <property type="entry name" value="NADH-quinone oxidoreductase subunit E"/>
    <property type="match status" value="1"/>
</dbReference>
<dbReference type="InterPro" id="IPR002023">
    <property type="entry name" value="NuoE-like"/>
</dbReference>
<evidence type="ECO:0000256" key="5">
    <source>
        <dbReference type="ARBA" id="ARBA00023014"/>
    </source>
</evidence>
<keyword evidence="5" id="KW-0411">Iron-sulfur</keyword>
<dbReference type="Gene3D" id="3.40.30.10">
    <property type="entry name" value="Glutaredoxin"/>
    <property type="match status" value="1"/>
</dbReference>
<dbReference type="GO" id="GO:0051537">
    <property type="term" value="F:2 iron, 2 sulfur cluster binding"/>
    <property type="evidence" value="ECO:0007669"/>
    <property type="project" value="UniProtKB-KW"/>
</dbReference>
<dbReference type="NCBIfam" id="NF005722">
    <property type="entry name" value="PRK07539.1-2"/>
    <property type="match status" value="1"/>
</dbReference>
<gene>
    <name evidence="7" type="primary">nuoE</name>
    <name evidence="7" type="ORF">K8N75_03840</name>
</gene>
<dbReference type="PANTHER" id="PTHR43342:SF1">
    <property type="entry name" value="BIFURCATING [FEFE] HYDROGENASE GAMMA SUBUNIT"/>
    <property type="match status" value="1"/>
</dbReference>
<dbReference type="InterPro" id="IPR028431">
    <property type="entry name" value="NADP_DH_HndA-like"/>
</dbReference>
<keyword evidence="8" id="KW-1185">Reference proteome</keyword>
<dbReference type="EMBL" id="JAIOUQ010000003">
    <property type="protein sequence ID" value="MBZ2165175.1"/>
    <property type="molecule type" value="Genomic_DNA"/>
</dbReference>
<dbReference type="InterPro" id="IPR041921">
    <property type="entry name" value="NuoE_N"/>
</dbReference>
<evidence type="ECO:0000256" key="6">
    <source>
        <dbReference type="ARBA" id="ARBA00034078"/>
    </source>
</evidence>
<evidence type="ECO:0000313" key="8">
    <source>
        <dbReference type="Proteomes" id="UP000825933"/>
    </source>
</evidence>
<dbReference type="RefSeq" id="WP_223790797.1">
    <property type="nucleotide sequence ID" value="NZ_JAIOUQ010000003.1"/>
</dbReference>
<evidence type="ECO:0000256" key="4">
    <source>
        <dbReference type="ARBA" id="ARBA00023004"/>
    </source>
</evidence>